<name>A0A7N2M346_QUELO</name>
<accession>A0A7N2M346</accession>
<dbReference type="InParanoid" id="A0A7N2M346"/>
<keyword evidence="3" id="KW-1185">Reference proteome</keyword>
<sequence length="131" mass="14732">MLESLEPSTLNEWVVLFLPAAVYALCAGCAPLKQCYNGFLLSYSFVDDTEATLDQVKTKDFEHDCLHVVFECSVEVLARIDQDCGGFPTSKPSRCMASLHLRDQTLQEMETYILGSLVDKEIEKSPISYIR</sequence>
<feature type="transmembrane region" description="Helical" evidence="1">
    <location>
        <begin position="13"/>
        <end position="32"/>
    </location>
</feature>
<proteinExistence type="predicted"/>
<reference evidence="2" key="2">
    <citation type="submission" date="2021-01" db="UniProtKB">
        <authorList>
            <consortium name="EnsemblPlants"/>
        </authorList>
    </citation>
    <scope>IDENTIFICATION</scope>
</reference>
<dbReference type="AlphaFoldDB" id="A0A7N2M346"/>
<protein>
    <submittedName>
        <fullName evidence="2">Uncharacterized protein</fullName>
    </submittedName>
</protein>
<dbReference type="Gramene" id="QL07p004610:mrna">
    <property type="protein sequence ID" value="QL07p004610:mrna"/>
    <property type="gene ID" value="QL07p004610"/>
</dbReference>
<keyword evidence="1" id="KW-1133">Transmembrane helix</keyword>
<dbReference type="Proteomes" id="UP000594261">
    <property type="component" value="Chromosome 7"/>
</dbReference>
<evidence type="ECO:0000256" key="1">
    <source>
        <dbReference type="SAM" id="Phobius"/>
    </source>
</evidence>
<evidence type="ECO:0000313" key="2">
    <source>
        <dbReference type="EnsemblPlants" id="QL07p004610:mrna"/>
    </source>
</evidence>
<dbReference type="EMBL" id="LRBV02000007">
    <property type="status" value="NOT_ANNOTATED_CDS"/>
    <property type="molecule type" value="Genomic_DNA"/>
</dbReference>
<keyword evidence="1" id="KW-0472">Membrane</keyword>
<evidence type="ECO:0000313" key="3">
    <source>
        <dbReference type="Proteomes" id="UP000594261"/>
    </source>
</evidence>
<reference evidence="2 3" key="1">
    <citation type="journal article" date="2016" name="G3 (Bethesda)">
        <title>First Draft Assembly and Annotation of the Genome of a California Endemic Oak Quercus lobata Nee (Fagaceae).</title>
        <authorList>
            <person name="Sork V.L."/>
            <person name="Fitz-Gibbon S.T."/>
            <person name="Puiu D."/>
            <person name="Crepeau M."/>
            <person name="Gugger P.F."/>
            <person name="Sherman R."/>
            <person name="Stevens K."/>
            <person name="Langley C.H."/>
            <person name="Pellegrini M."/>
            <person name="Salzberg S.L."/>
        </authorList>
    </citation>
    <scope>NUCLEOTIDE SEQUENCE [LARGE SCALE GENOMIC DNA]</scope>
    <source>
        <strain evidence="2 3">cv. SW786</strain>
    </source>
</reference>
<dbReference type="EnsemblPlants" id="QL07p004610:mrna">
    <property type="protein sequence ID" value="QL07p004610:mrna"/>
    <property type="gene ID" value="QL07p004610"/>
</dbReference>
<organism evidence="2 3">
    <name type="scientific">Quercus lobata</name>
    <name type="common">Valley oak</name>
    <dbReference type="NCBI Taxonomy" id="97700"/>
    <lineage>
        <taxon>Eukaryota</taxon>
        <taxon>Viridiplantae</taxon>
        <taxon>Streptophyta</taxon>
        <taxon>Embryophyta</taxon>
        <taxon>Tracheophyta</taxon>
        <taxon>Spermatophyta</taxon>
        <taxon>Magnoliopsida</taxon>
        <taxon>eudicotyledons</taxon>
        <taxon>Gunneridae</taxon>
        <taxon>Pentapetalae</taxon>
        <taxon>rosids</taxon>
        <taxon>fabids</taxon>
        <taxon>Fagales</taxon>
        <taxon>Fagaceae</taxon>
        <taxon>Quercus</taxon>
    </lineage>
</organism>
<keyword evidence="1" id="KW-0812">Transmembrane</keyword>